<keyword evidence="1" id="KW-0521">NADP</keyword>
<dbReference type="Proteomes" id="UP000688137">
    <property type="component" value="Unassembled WGS sequence"/>
</dbReference>
<keyword evidence="2" id="KW-0560">Oxidoreductase</keyword>
<proteinExistence type="predicted"/>
<evidence type="ECO:0000313" key="4">
    <source>
        <dbReference type="EMBL" id="CAD8058903.1"/>
    </source>
</evidence>
<accession>A0A8S1L0I4</accession>
<sequence>MNGMMKSLYIEDNVSINLKDIPIPQPSNGQVLIKVEYAPINPFDKEFLNGYKINQKQLVSTVPGFEGSGTVIASGGGLLGWQLKGNRVAFYTEHQFGAYGQYAIADVNYCAELPKNITFQEGCCSFINPMSVLMMYQLLGNASGIVSTGACTNIGRMLMRYCQSKGINVINIVKSQGEEKLLKDEGAKLILNINQEDFDEKLKLMSSSYNTTVLFDSIGGDQLSRILNLMPNNSRTYLYANYSKKSLDGIYSANLMYQNKKIFGQLLLIFNRFSFVDILQSKNIIQLKLMMKEILNNIQGCFKTLPTQIFSLEEFEKALESKEKAILKI</sequence>
<dbReference type="SMART" id="SM00829">
    <property type="entry name" value="PKS_ER"/>
    <property type="match status" value="1"/>
</dbReference>
<dbReference type="InterPro" id="IPR013154">
    <property type="entry name" value="ADH-like_N"/>
</dbReference>
<dbReference type="Pfam" id="PF08240">
    <property type="entry name" value="ADH_N"/>
    <property type="match status" value="1"/>
</dbReference>
<protein>
    <recommendedName>
        <fullName evidence="3">Enoyl reductase (ER) domain-containing protein</fullName>
    </recommendedName>
</protein>
<dbReference type="GO" id="GO:0070402">
    <property type="term" value="F:NADPH binding"/>
    <property type="evidence" value="ECO:0007669"/>
    <property type="project" value="TreeGrafter"/>
</dbReference>
<dbReference type="GO" id="GO:0016651">
    <property type="term" value="F:oxidoreductase activity, acting on NAD(P)H"/>
    <property type="evidence" value="ECO:0007669"/>
    <property type="project" value="TreeGrafter"/>
</dbReference>
<gene>
    <name evidence="4" type="ORF">PPRIM_AZ9-3.1.T0280083</name>
</gene>
<dbReference type="EMBL" id="CAJJDM010000027">
    <property type="protein sequence ID" value="CAD8058903.1"/>
    <property type="molecule type" value="Genomic_DNA"/>
</dbReference>
<evidence type="ECO:0000256" key="2">
    <source>
        <dbReference type="ARBA" id="ARBA00023002"/>
    </source>
</evidence>
<dbReference type="PANTHER" id="PTHR48106">
    <property type="entry name" value="QUINONE OXIDOREDUCTASE PIG3-RELATED"/>
    <property type="match status" value="1"/>
</dbReference>
<reference evidence="4" key="1">
    <citation type="submission" date="2021-01" db="EMBL/GenBank/DDBJ databases">
        <authorList>
            <consortium name="Genoscope - CEA"/>
            <person name="William W."/>
        </authorList>
    </citation>
    <scope>NUCLEOTIDE SEQUENCE</scope>
</reference>
<organism evidence="4 5">
    <name type="scientific">Paramecium primaurelia</name>
    <dbReference type="NCBI Taxonomy" id="5886"/>
    <lineage>
        <taxon>Eukaryota</taxon>
        <taxon>Sar</taxon>
        <taxon>Alveolata</taxon>
        <taxon>Ciliophora</taxon>
        <taxon>Intramacronucleata</taxon>
        <taxon>Oligohymenophorea</taxon>
        <taxon>Peniculida</taxon>
        <taxon>Parameciidae</taxon>
        <taxon>Paramecium</taxon>
    </lineage>
</organism>
<evidence type="ECO:0000259" key="3">
    <source>
        <dbReference type="SMART" id="SM00829"/>
    </source>
</evidence>
<comment type="caution">
    <text evidence="4">The sequence shown here is derived from an EMBL/GenBank/DDBJ whole genome shotgun (WGS) entry which is preliminary data.</text>
</comment>
<dbReference type="PANTHER" id="PTHR48106:SF18">
    <property type="entry name" value="QUINONE OXIDOREDUCTASE PIG3"/>
    <property type="match status" value="1"/>
</dbReference>
<evidence type="ECO:0000256" key="1">
    <source>
        <dbReference type="ARBA" id="ARBA00022857"/>
    </source>
</evidence>
<name>A0A8S1L0I4_PARPR</name>
<feature type="domain" description="Enoyl reductase (ER)" evidence="3">
    <location>
        <begin position="3"/>
        <end position="327"/>
    </location>
</feature>
<dbReference type="OMA" id="IDIMECL"/>
<dbReference type="AlphaFoldDB" id="A0A8S1L0I4"/>
<keyword evidence="5" id="KW-1185">Reference proteome</keyword>
<dbReference type="InterPro" id="IPR013149">
    <property type="entry name" value="ADH-like_C"/>
</dbReference>
<evidence type="ECO:0000313" key="5">
    <source>
        <dbReference type="Proteomes" id="UP000688137"/>
    </source>
</evidence>
<dbReference type="Pfam" id="PF00107">
    <property type="entry name" value="ADH_zinc_N"/>
    <property type="match status" value="1"/>
</dbReference>
<dbReference type="InterPro" id="IPR020843">
    <property type="entry name" value="ER"/>
</dbReference>